<comment type="caution">
    <text evidence="2">The sequence shown here is derived from an EMBL/GenBank/DDBJ whole genome shotgun (WGS) entry which is preliminary data.</text>
</comment>
<dbReference type="AlphaFoldDB" id="A0A557QEU1"/>
<proteinExistence type="predicted"/>
<feature type="transmembrane region" description="Helical" evidence="1">
    <location>
        <begin position="65"/>
        <end position="89"/>
    </location>
</feature>
<evidence type="ECO:0000256" key="1">
    <source>
        <dbReference type="SAM" id="Phobius"/>
    </source>
</evidence>
<feature type="transmembrane region" description="Helical" evidence="1">
    <location>
        <begin position="27"/>
        <end position="53"/>
    </location>
</feature>
<keyword evidence="1" id="KW-0472">Membrane</keyword>
<dbReference type="InterPro" id="IPR011990">
    <property type="entry name" value="TPR-like_helical_dom_sf"/>
</dbReference>
<evidence type="ECO:0000313" key="2">
    <source>
        <dbReference type="EMBL" id="TVO51404.1"/>
    </source>
</evidence>
<dbReference type="EMBL" id="VMNK01000020">
    <property type="protein sequence ID" value="TVO51404.1"/>
    <property type="molecule type" value="Genomic_DNA"/>
</dbReference>
<evidence type="ECO:0000313" key="3">
    <source>
        <dbReference type="Proteomes" id="UP000319502"/>
    </source>
</evidence>
<reference evidence="2 3" key="1">
    <citation type="submission" date="2019-07" db="EMBL/GenBank/DDBJ databases">
        <title>The pathways for chlorine oxyanion respiration interact through the shared metabolite chlorate.</title>
        <authorList>
            <person name="Barnum T.P."/>
            <person name="Cheng Y."/>
            <person name="Hill K.A."/>
            <person name="Lucas L.N."/>
            <person name="Carlson H.K."/>
            <person name="Coates J.D."/>
        </authorList>
    </citation>
    <scope>NUCLEOTIDE SEQUENCE [LARGE SCALE GENOMIC DNA]</scope>
    <source>
        <strain evidence="2 3">SFB-3</strain>
    </source>
</reference>
<gene>
    <name evidence="2" type="ORF">FHP91_19725</name>
</gene>
<keyword evidence="1" id="KW-1133">Transmembrane helix</keyword>
<keyword evidence="3" id="KW-1185">Reference proteome</keyword>
<dbReference type="RefSeq" id="WP_144311217.1">
    <property type="nucleotide sequence ID" value="NZ_VMNK01000020.1"/>
</dbReference>
<evidence type="ECO:0008006" key="4">
    <source>
        <dbReference type="Google" id="ProtNLM"/>
    </source>
</evidence>
<organism evidence="2 3">
    <name type="scientific">Denitromonas halophila</name>
    <dbReference type="NCBI Taxonomy" id="1629404"/>
    <lineage>
        <taxon>Bacteria</taxon>
        <taxon>Pseudomonadati</taxon>
        <taxon>Pseudomonadota</taxon>
        <taxon>Betaproteobacteria</taxon>
        <taxon>Rhodocyclales</taxon>
        <taxon>Zoogloeaceae</taxon>
        <taxon>Denitromonas</taxon>
    </lineage>
</organism>
<dbReference type="Proteomes" id="UP000319502">
    <property type="component" value="Unassembled WGS sequence"/>
</dbReference>
<accession>A0A557QEU1</accession>
<sequence length="330" mass="35957">MFALLSGVSALLLEGLAMWLLGTAEHLAHPLAVFLLAHLTASALLALSALALMPALTARSGRASGLLMFSLSAFIPLLGFAGIVAGLWIGRYRLAIRRPRGLRTLELPALDPHQRERSGFHQTGVSGFLRNPRVPTPQRLKALVALQHVPGRVASPLLRDLLGDDSEDLRLLAYGMLDRKEKTLNAQIQAERQRLASARNPIALALAHTRLAGLYWELIYQQLAQGDLRTHAAEAGLHHAREALALRPSGAGLYLRCGQCLLALGNTTEAEVAFEAARAAGLPDHRVLPHLAELAFLRRDFTAVRRLLAPLASWRGMMGVQKVAQFWSPR</sequence>
<dbReference type="SUPFAM" id="SSF48452">
    <property type="entry name" value="TPR-like"/>
    <property type="match status" value="1"/>
</dbReference>
<keyword evidence="1" id="KW-0812">Transmembrane</keyword>
<protein>
    <recommendedName>
        <fullName evidence="4">Lipopolysaccharide N-acetylglucosaminyl transferase</fullName>
    </recommendedName>
</protein>
<dbReference type="Gene3D" id="1.25.40.10">
    <property type="entry name" value="Tetratricopeptide repeat domain"/>
    <property type="match status" value="1"/>
</dbReference>
<name>A0A557QEU1_9RHOO</name>
<dbReference type="OrthoDB" id="5393896at2"/>